<sequence>MRETGAPPPELLPLVLFLALAVLFAVFGLYLLRRPERAAALFADRDARRAFRPKDARAVGAVFVIGGAALALIGIVRLAFILALG</sequence>
<dbReference type="AlphaFoldDB" id="A0AAU7GDJ9"/>
<feature type="transmembrane region" description="Helical" evidence="1">
    <location>
        <begin position="12"/>
        <end position="32"/>
    </location>
</feature>
<reference evidence="2" key="1">
    <citation type="submission" date="2024-05" db="EMBL/GenBank/DDBJ databases">
        <title>The Natural Products Discovery Center: Release of the First 8490 Sequenced Strains for Exploring Actinobacteria Biosynthetic Diversity.</title>
        <authorList>
            <person name="Kalkreuter E."/>
            <person name="Kautsar S.A."/>
            <person name="Yang D."/>
            <person name="Bader C.D."/>
            <person name="Teijaro C.N."/>
            <person name="Fluegel L."/>
            <person name="Davis C.M."/>
            <person name="Simpson J.R."/>
            <person name="Lauterbach L."/>
            <person name="Steele A.D."/>
            <person name="Gui C."/>
            <person name="Meng S."/>
            <person name="Li G."/>
            <person name="Viehrig K."/>
            <person name="Ye F."/>
            <person name="Su P."/>
            <person name="Kiefer A.F."/>
            <person name="Nichols A."/>
            <person name="Cepeda A.J."/>
            <person name="Yan W."/>
            <person name="Fan B."/>
            <person name="Jiang Y."/>
            <person name="Adhikari A."/>
            <person name="Zheng C.-J."/>
            <person name="Schuster L."/>
            <person name="Cowan T.M."/>
            <person name="Smanski M.J."/>
            <person name="Chevrette M.G."/>
            <person name="de Carvalho L.P.S."/>
            <person name="Shen B."/>
        </authorList>
    </citation>
    <scope>NUCLEOTIDE SEQUENCE</scope>
    <source>
        <strain evidence="2">NPDC080035</strain>
    </source>
</reference>
<name>A0AAU7GDJ9_9MICO</name>
<organism evidence="2">
    <name type="scientific">Leifsonia sp. NPDC080035</name>
    <dbReference type="NCBI Taxonomy" id="3143936"/>
    <lineage>
        <taxon>Bacteria</taxon>
        <taxon>Bacillati</taxon>
        <taxon>Actinomycetota</taxon>
        <taxon>Actinomycetes</taxon>
        <taxon>Micrococcales</taxon>
        <taxon>Microbacteriaceae</taxon>
        <taxon>Leifsonia</taxon>
    </lineage>
</organism>
<proteinExistence type="predicted"/>
<keyword evidence="1" id="KW-1133">Transmembrane helix</keyword>
<dbReference type="EMBL" id="CP157390">
    <property type="protein sequence ID" value="XBM48335.1"/>
    <property type="molecule type" value="Genomic_DNA"/>
</dbReference>
<dbReference type="RefSeq" id="WP_348788286.1">
    <property type="nucleotide sequence ID" value="NZ_CP157390.1"/>
</dbReference>
<gene>
    <name evidence="2" type="ORF">AAME72_00410</name>
</gene>
<evidence type="ECO:0000256" key="1">
    <source>
        <dbReference type="SAM" id="Phobius"/>
    </source>
</evidence>
<feature type="transmembrane region" description="Helical" evidence="1">
    <location>
        <begin position="58"/>
        <end position="84"/>
    </location>
</feature>
<evidence type="ECO:0000313" key="2">
    <source>
        <dbReference type="EMBL" id="XBM48335.1"/>
    </source>
</evidence>
<keyword evidence="1" id="KW-0472">Membrane</keyword>
<keyword evidence="1" id="KW-0812">Transmembrane</keyword>
<protein>
    <submittedName>
        <fullName evidence="2">Uncharacterized protein</fullName>
    </submittedName>
</protein>
<accession>A0AAU7GDJ9</accession>